<organism evidence="1 2">
    <name type="scientific">Theileria equi strain WA</name>
    <dbReference type="NCBI Taxonomy" id="1537102"/>
    <lineage>
        <taxon>Eukaryota</taxon>
        <taxon>Sar</taxon>
        <taxon>Alveolata</taxon>
        <taxon>Apicomplexa</taxon>
        <taxon>Aconoidasida</taxon>
        <taxon>Piroplasmida</taxon>
        <taxon>Theileriidae</taxon>
        <taxon>Theileria</taxon>
    </lineage>
</organism>
<gene>
    <name evidence="1" type="ORF">BEWA_011240</name>
</gene>
<sequence length="150" mass="17842">MFSNHVKVYKSLSMPFAQKICSKKILNRSLFIKSGVRYTSSDKNDSYVEEKRFGDVEQLCSSLDNGNQSWWSLYVRGEVPDYPPRKKMFEKLTSEGIDVESMETFEVEDFTRWLLMREIHGKKYPKFPYDIRLEDKIEDLKNRIPLKHDD</sequence>
<keyword evidence="2" id="KW-1185">Reference proteome</keyword>
<dbReference type="VEuPathDB" id="PiroplasmaDB:BEWA_011240"/>
<evidence type="ECO:0000313" key="1">
    <source>
        <dbReference type="EMBL" id="AFZ81706.1"/>
    </source>
</evidence>
<evidence type="ECO:0000313" key="2">
    <source>
        <dbReference type="Proteomes" id="UP000031512"/>
    </source>
</evidence>
<dbReference type="eggNOG" id="ENOG502SUGJ">
    <property type="taxonomic scope" value="Eukaryota"/>
</dbReference>
<dbReference type="Proteomes" id="UP000031512">
    <property type="component" value="Chromosome 3"/>
</dbReference>
<dbReference type="EMBL" id="CP001670">
    <property type="protein sequence ID" value="AFZ81706.1"/>
    <property type="molecule type" value="Genomic_DNA"/>
</dbReference>
<proteinExistence type="predicted"/>
<name>L0B3A6_THEEQ</name>
<dbReference type="RefSeq" id="XP_004831372.1">
    <property type="nucleotide sequence ID" value="XM_004831315.1"/>
</dbReference>
<reference evidence="1 2" key="1">
    <citation type="journal article" date="2012" name="BMC Genomics">
        <title>Comparative genomic analysis and phylogenetic position of Theileria equi.</title>
        <authorList>
            <person name="Kappmeyer L.S."/>
            <person name="Thiagarajan M."/>
            <person name="Herndon D.R."/>
            <person name="Ramsay J.D."/>
            <person name="Caler E."/>
            <person name="Djikeng A."/>
            <person name="Gillespie J.J."/>
            <person name="Lau A.O."/>
            <person name="Roalson E.H."/>
            <person name="Silva J.C."/>
            <person name="Silva M.G."/>
            <person name="Suarez C.E."/>
            <person name="Ueti M.W."/>
            <person name="Nene V.M."/>
            <person name="Mealey R.H."/>
            <person name="Knowles D.P."/>
            <person name="Brayton K.A."/>
        </authorList>
    </citation>
    <scope>NUCLEOTIDE SEQUENCE [LARGE SCALE GENOMIC DNA]</scope>
    <source>
        <strain evidence="1 2">WA</strain>
    </source>
</reference>
<accession>L0B3A6</accession>
<dbReference type="KEGG" id="beq:BEWA_011240"/>
<dbReference type="OrthoDB" id="333425at2759"/>
<dbReference type="GeneID" id="15805685"/>
<protein>
    <submittedName>
        <fullName evidence="1">Uncharacterized protein</fullName>
    </submittedName>
</protein>
<dbReference type="AlphaFoldDB" id="L0B3A6"/>